<protein>
    <submittedName>
        <fullName evidence="1">Uncharacterized protein</fullName>
    </submittedName>
</protein>
<gene>
    <name evidence="1" type="ORF">BN2475_1300005</name>
</gene>
<sequence>MVQLTVKGAVGEMDLLTQHEAETGRLCRTLRLEASDDGKSVVLIEVDERKVGIQREYRFEVTTGDLIALIRAHGAELPGENHVRTADAS</sequence>
<evidence type="ECO:0000313" key="1">
    <source>
        <dbReference type="EMBL" id="SIT49230.1"/>
    </source>
</evidence>
<accession>A0A1N7SPI7</accession>
<dbReference type="STRING" id="1247936.BN2475_1300005"/>
<name>A0A1N7SPI7_9BURK</name>
<dbReference type="AlphaFoldDB" id="A0A1N7SPI7"/>
<proteinExistence type="predicted"/>
<dbReference type="Proteomes" id="UP000187012">
    <property type="component" value="Unassembled WGS sequence"/>
</dbReference>
<evidence type="ECO:0000313" key="2">
    <source>
        <dbReference type="Proteomes" id="UP000187012"/>
    </source>
</evidence>
<keyword evidence="2" id="KW-1185">Reference proteome</keyword>
<organism evidence="1 2">
    <name type="scientific">Paraburkholderia ribeironis</name>
    <dbReference type="NCBI Taxonomy" id="1247936"/>
    <lineage>
        <taxon>Bacteria</taxon>
        <taxon>Pseudomonadati</taxon>
        <taxon>Pseudomonadota</taxon>
        <taxon>Betaproteobacteria</taxon>
        <taxon>Burkholderiales</taxon>
        <taxon>Burkholderiaceae</taxon>
        <taxon>Paraburkholderia</taxon>
    </lineage>
</organism>
<reference evidence="1 2" key="1">
    <citation type="submission" date="2016-12" db="EMBL/GenBank/DDBJ databases">
        <authorList>
            <person name="Song W.-J."/>
            <person name="Kurnit D.M."/>
        </authorList>
    </citation>
    <scope>NUCLEOTIDE SEQUENCE [LARGE SCALE GENOMIC DNA]</scope>
    <source>
        <strain evidence="1 2">STM7296</strain>
    </source>
</reference>
<dbReference type="EMBL" id="CYGX02000130">
    <property type="protein sequence ID" value="SIT49230.1"/>
    <property type="molecule type" value="Genomic_DNA"/>
</dbReference>